<dbReference type="InterPro" id="IPR002918">
    <property type="entry name" value="Lipase_EstA/Esterase_EstB"/>
</dbReference>
<dbReference type="Gene3D" id="3.40.50.1820">
    <property type="entry name" value="alpha/beta hydrolase"/>
    <property type="match status" value="1"/>
</dbReference>
<proteinExistence type="predicted"/>
<evidence type="ECO:0000313" key="3">
    <source>
        <dbReference type="Proteomes" id="UP000279994"/>
    </source>
</evidence>
<dbReference type="Pfam" id="PF01674">
    <property type="entry name" value="Lipase_2"/>
    <property type="match status" value="1"/>
</dbReference>
<dbReference type="PANTHER" id="PTHR32015:SF1">
    <property type="entry name" value="LIPASE"/>
    <property type="match status" value="1"/>
</dbReference>
<feature type="chain" id="PRO_5018337718" evidence="1">
    <location>
        <begin position="23"/>
        <end position="305"/>
    </location>
</feature>
<comment type="caution">
    <text evidence="2">The sequence shown here is derived from an EMBL/GenBank/DDBJ whole genome shotgun (WGS) entry which is preliminary data.</text>
</comment>
<evidence type="ECO:0000256" key="1">
    <source>
        <dbReference type="SAM" id="SignalP"/>
    </source>
</evidence>
<dbReference type="AlphaFoldDB" id="A0A3N0GNF5"/>
<dbReference type="EMBL" id="RJSF01000040">
    <property type="protein sequence ID" value="RNM13911.1"/>
    <property type="molecule type" value="Genomic_DNA"/>
</dbReference>
<dbReference type="InterPro" id="IPR029058">
    <property type="entry name" value="AB_hydrolase_fold"/>
</dbReference>
<accession>A0A3N0GNF5</accession>
<gene>
    <name evidence="2" type="ORF">EFL26_13235</name>
</gene>
<protein>
    <submittedName>
        <fullName evidence="2">Alpha/beta fold hydrolase</fullName>
    </submittedName>
</protein>
<dbReference type="Proteomes" id="UP000279994">
    <property type="component" value="Unassembled WGS sequence"/>
</dbReference>
<feature type="signal peptide" evidence="1">
    <location>
        <begin position="1"/>
        <end position="22"/>
    </location>
</feature>
<dbReference type="OrthoDB" id="8871309at2"/>
<dbReference type="SUPFAM" id="SSF53474">
    <property type="entry name" value="alpha/beta-Hydrolases"/>
    <property type="match status" value="1"/>
</dbReference>
<dbReference type="GO" id="GO:0016042">
    <property type="term" value="P:lipid catabolic process"/>
    <property type="evidence" value="ECO:0007669"/>
    <property type="project" value="InterPro"/>
</dbReference>
<reference evidence="2 3" key="1">
    <citation type="submission" date="2018-11" db="EMBL/GenBank/DDBJ databases">
        <authorList>
            <person name="Li F."/>
        </authorList>
    </citation>
    <scope>NUCLEOTIDE SEQUENCE [LARGE SCALE GENOMIC DNA]</scope>
    <source>
        <strain evidence="2 3">Gsoil 818</strain>
    </source>
</reference>
<keyword evidence="1" id="KW-0732">Signal</keyword>
<dbReference type="PANTHER" id="PTHR32015">
    <property type="entry name" value="FASTING INDUCED LIPASE"/>
    <property type="match status" value="1"/>
</dbReference>
<sequence length="305" mass="31708">MRRFAVLVACLAAVLAGSPARAADPLPVPYQFIPSALLGGAPDADAPGTNDWSCRPTAAHPRPVVLVHGTGGNRSTNWQTYGPLLKNNGYCVFALTYGVLPRTAYPFNALGGLTSIPGSAAELGSFIDRVLAATGADKVDLVGHSQGTLMPDYYAKFLGGADKIGSYISLAPLWHGTGLGDIKPLLALAFGDAVMDAPVPGCEACGEMSTSSPFIAKMRAGGVAVPGIHYVNIVTTHDELVVPYTSGIEPGMTNIVLQDRCPLDLTDHFEIAADPNASVLVLNALDPAHPRALRCVPVLPFVGGL</sequence>
<dbReference type="RefSeq" id="WP_123223319.1">
    <property type="nucleotide sequence ID" value="NZ_RJSF01000040.1"/>
</dbReference>
<dbReference type="GO" id="GO:0016298">
    <property type="term" value="F:lipase activity"/>
    <property type="evidence" value="ECO:0007669"/>
    <property type="project" value="TreeGrafter"/>
</dbReference>
<keyword evidence="2" id="KW-0378">Hydrolase</keyword>
<name>A0A3N0GNF5_9ACTN</name>
<evidence type="ECO:0000313" key="2">
    <source>
        <dbReference type="EMBL" id="RNM13911.1"/>
    </source>
</evidence>
<organism evidence="2 3">
    <name type="scientific">Nocardioides pocheonensis</name>
    <dbReference type="NCBI Taxonomy" id="661485"/>
    <lineage>
        <taxon>Bacteria</taxon>
        <taxon>Bacillati</taxon>
        <taxon>Actinomycetota</taxon>
        <taxon>Actinomycetes</taxon>
        <taxon>Propionibacteriales</taxon>
        <taxon>Nocardioidaceae</taxon>
        <taxon>Nocardioides</taxon>
    </lineage>
</organism>
<keyword evidence="3" id="KW-1185">Reference proteome</keyword>